<keyword evidence="3" id="KW-0479">Metal-binding</keyword>
<organism evidence="9 10">
    <name type="scientific">Podospora australis</name>
    <dbReference type="NCBI Taxonomy" id="1536484"/>
    <lineage>
        <taxon>Eukaryota</taxon>
        <taxon>Fungi</taxon>
        <taxon>Dikarya</taxon>
        <taxon>Ascomycota</taxon>
        <taxon>Pezizomycotina</taxon>
        <taxon>Sordariomycetes</taxon>
        <taxon>Sordariomycetidae</taxon>
        <taxon>Sordariales</taxon>
        <taxon>Podosporaceae</taxon>
        <taxon>Podospora</taxon>
    </lineage>
</organism>
<keyword evidence="4" id="KW-0862">Zinc</keyword>
<feature type="domain" description="Alpha-carbonic anhydrase" evidence="8">
    <location>
        <begin position="39"/>
        <end position="317"/>
    </location>
</feature>
<dbReference type="GO" id="GO:0008270">
    <property type="term" value="F:zinc ion binding"/>
    <property type="evidence" value="ECO:0007669"/>
    <property type="project" value="InterPro"/>
</dbReference>
<evidence type="ECO:0000256" key="5">
    <source>
        <dbReference type="ARBA" id="ARBA00023239"/>
    </source>
</evidence>
<dbReference type="PROSITE" id="PS51144">
    <property type="entry name" value="ALPHA_CA_2"/>
    <property type="match status" value="1"/>
</dbReference>
<dbReference type="InterPro" id="IPR036398">
    <property type="entry name" value="CA_dom_sf"/>
</dbReference>
<comment type="caution">
    <text evidence="9">The sequence shown here is derived from an EMBL/GenBank/DDBJ whole genome shotgun (WGS) entry which is preliminary data.</text>
</comment>
<name>A0AAN6WPP3_9PEZI</name>
<dbReference type="Gene3D" id="3.10.200.10">
    <property type="entry name" value="Alpha carbonic anhydrase"/>
    <property type="match status" value="1"/>
</dbReference>
<dbReference type="AlphaFoldDB" id="A0AAN6WPP3"/>
<evidence type="ECO:0000256" key="3">
    <source>
        <dbReference type="ARBA" id="ARBA00022723"/>
    </source>
</evidence>
<keyword evidence="5" id="KW-0456">Lyase</keyword>
<evidence type="ECO:0000313" key="10">
    <source>
        <dbReference type="Proteomes" id="UP001302126"/>
    </source>
</evidence>
<evidence type="ECO:0000256" key="4">
    <source>
        <dbReference type="ARBA" id="ARBA00022833"/>
    </source>
</evidence>
<evidence type="ECO:0000256" key="6">
    <source>
        <dbReference type="ARBA" id="ARBA00048348"/>
    </source>
</evidence>
<dbReference type="EC" id="4.2.1.1" evidence="2"/>
<dbReference type="EMBL" id="MU864440">
    <property type="protein sequence ID" value="KAK4185759.1"/>
    <property type="molecule type" value="Genomic_DNA"/>
</dbReference>
<keyword evidence="7" id="KW-0732">Signal</keyword>
<reference evidence="9" key="2">
    <citation type="submission" date="2023-05" db="EMBL/GenBank/DDBJ databases">
        <authorList>
            <consortium name="Lawrence Berkeley National Laboratory"/>
            <person name="Steindorff A."/>
            <person name="Hensen N."/>
            <person name="Bonometti L."/>
            <person name="Westerberg I."/>
            <person name="Brannstrom I.O."/>
            <person name="Guillou S."/>
            <person name="Cros-Aarteil S."/>
            <person name="Calhoun S."/>
            <person name="Haridas S."/>
            <person name="Kuo A."/>
            <person name="Mondo S."/>
            <person name="Pangilinan J."/>
            <person name="Riley R."/>
            <person name="Labutti K."/>
            <person name="Andreopoulos B."/>
            <person name="Lipzen A."/>
            <person name="Chen C."/>
            <person name="Yanf M."/>
            <person name="Daum C."/>
            <person name="Ng V."/>
            <person name="Clum A."/>
            <person name="Ohm R."/>
            <person name="Martin F."/>
            <person name="Silar P."/>
            <person name="Natvig D."/>
            <person name="Lalanne C."/>
            <person name="Gautier V."/>
            <person name="Ament-Velasquez S.L."/>
            <person name="Kruys A."/>
            <person name="Hutchinson M.I."/>
            <person name="Powell A.J."/>
            <person name="Barry K."/>
            <person name="Miller A.N."/>
            <person name="Grigoriev I.V."/>
            <person name="Debuchy R."/>
            <person name="Gladieux P."/>
            <person name="Thoren M.H."/>
            <person name="Johannesson H."/>
        </authorList>
    </citation>
    <scope>NUCLEOTIDE SEQUENCE</scope>
    <source>
        <strain evidence="9">PSN309</strain>
    </source>
</reference>
<evidence type="ECO:0000256" key="1">
    <source>
        <dbReference type="ARBA" id="ARBA00010718"/>
    </source>
</evidence>
<dbReference type="InterPro" id="IPR041891">
    <property type="entry name" value="Alpha_CA_prokaryot-like"/>
</dbReference>
<dbReference type="PANTHER" id="PTHR18952:SF265">
    <property type="entry name" value="CARBONIC ANHYDRASE"/>
    <property type="match status" value="1"/>
</dbReference>
<reference evidence="9" key="1">
    <citation type="journal article" date="2023" name="Mol. Phylogenet. Evol.">
        <title>Genome-scale phylogeny and comparative genomics of the fungal order Sordariales.</title>
        <authorList>
            <person name="Hensen N."/>
            <person name="Bonometti L."/>
            <person name="Westerberg I."/>
            <person name="Brannstrom I.O."/>
            <person name="Guillou S."/>
            <person name="Cros-Aarteil S."/>
            <person name="Calhoun S."/>
            <person name="Haridas S."/>
            <person name="Kuo A."/>
            <person name="Mondo S."/>
            <person name="Pangilinan J."/>
            <person name="Riley R."/>
            <person name="LaButti K."/>
            <person name="Andreopoulos B."/>
            <person name="Lipzen A."/>
            <person name="Chen C."/>
            <person name="Yan M."/>
            <person name="Daum C."/>
            <person name="Ng V."/>
            <person name="Clum A."/>
            <person name="Steindorff A."/>
            <person name="Ohm R.A."/>
            <person name="Martin F."/>
            <person name="Silar P."/>
            <person name="Natvig D.O."/>
            <person name="Lalanne C."/>
            <person name="Gautier V."/>
            <person name="Ament-Velasquez S.L."/>
            <person name="Kruys A."/>
            <person name="Hutchinson M.I."/>
            <person name="Powell A.J."/>
            <person name="Barry K."/>
            <person name="Miller A.N."/>
            <person name="Grigoriev I.V."/>
            <person name="Debuchy R."/>
            <person name="Gladieux P."/>
            <person name="Hiltunen Thoren M."/>
            <person name="Johannesson H."/>
        </authorList>
    </citation>
    <scope>NUCLEOTIDE SEQUENCE</scope>
    <source>
        <strain evidence="9">PSN309</strain>
    </source>
</reference>
<proteinExistence type="inferred from homology"/>
<accession>A0AAN6WPP3</accession>
<dbReference type="CDD" id="cd03124">
    <property type="entry name" value="alpha_CA_prokaryotic_like"/>
    <property type="match status" value="1"/>
</dbReference>
<feature type="chain" id="PRO_5042900625" description="carbonic anhydrase" evidence="7">
    <location>
        <begin position="20"/>
        <end position="325"/>
    </location>
</feature>
<dbReference type="InterPro" id="IPR023561">
    <property type="entry name" value="Carbonic_anhydrase_a-class"/>
</dbReference>
<dbReference type="GO" id="GO:0004089">
    <property type="term" value="F:carbonate dehydratase activity"/>
    <property type="evidence" value="ECO:0007669"/>
    <property type="project" value="UniProtKB-EC"/>
</dbReference>
<evidence type="ECO:0000256" key="2">
    <source>
        <dbReference type="ARBA" id="ARBA00012925"/>
    </source>
</evidence>
<dbReference type="PANTHER" id="PTHR18952">
    <property type="entry name" value="CARBONIC ANHYDRASE"/>
    <property type="match status" value="1"/>
</dbReference>
<evidence type="ECO:0000259" key="8">
    <source>
        <dbReference type="PROSITE" id="PS51144"/>
    </source>
</evidence>
<comment type="similarity">
    <text evidence="1">Belongs to the alpha-carbonic anhydrase family.</text>
</comment>
<sequence length="325" mass="34182">MARLLQALFLTASAGRALASCAYGTFLHPRAEGEEVPVATFGYTGVIGPHNWAALELPTNNACATGTRQSPIDMVANVFEVIPASDVTIEVNDMPDGADFENLGSTVEVITQGGTLAFDGKTFELQQFHFHLPSEHLDNGTSQAMEMHMVWQSAAAEIAVVGLYINIATGEVTTNITAPATKREITSRSRLFGKRQAQAPVAGATGPTTLLETIFSVVDQISTPGTKVKTPPLVMSEVVDLIKAGSFQAYSGSLTTPPCSEGVNWRVSTQKLSISPASFVKARDVIGFNSRFPQNTPGQPNILMVSALGSAAAAVSLSSTPAKAA</sequence>
<comment type="catalytic activity">
    <reaction evidence="6">
        <text>hydrogencarbonate + H(+) = CO2 + H2O</text>
        <dbReference type="Rhea" id="RHEA:10748"/>
        <dbReference type="ChEBI" id="CHEBI:15377"/>
        <dbReference type="ChEBI" id="CHEBI:15378"/>
        <dbReference type="ChEBI" id="CHEBI:16526"/>
        <dbReference type="ChEBI" id="CHEBI:17544"/>
        <dbReference type="EC" id="4.2.1.1"/>
    </reaction>
</comment>
<dbReference type="SMART" id="SM01057">
    <property type="entry name" value="Carb_anhydrase"/>
    <property type="match status" value="1"/>
</dbReference>
<feature type="signal peptide" evidence="7">
    <location>
        <begin position="1"/>
        <end position="19"/>
    </location>
</feature>
<evidence type="ECO:0000256" key="7">
    <source>
        <dbReference type="SAM" id="SignalP"/>
    </source>
</evidence>
<gene>
    <name evidence="9" type="ORF">QBC35DRAFT_296923</name>
</gene>
<protein>
    <recommendedName>
        <fullName evidence="2">carbonic anhydrase</fullName>
        <ecNumber evidence="2">4.2.1.1</ecNumber>
    </recommendedName>
</protein>
<keyword evidence="10" id="KW-1185">Reference proteome</keyword>
<dbReference type="Pfam" id="PF00194">
    <property type="entry name" value="Carb_anhydrase"/>
    <property type="match status" value="2"/>
</dbReference>
<evidence type="ECO:0000313" key="9">
    <source>
        <dbReference type="EMBL" id="KAK4185759.1"/>
    </source>
</evidence>
<dbReference type="InterPro" id="IPR001148">
    <property type="entry name" value="CA_dom"/>
</dbReference>
<dbReference type="SUPFAM" id="SSF51069">
    <property type="entry name" value="Carbonic anhydrase"/>
    <property type="match status" value="1"/>
</dbReference>
<dbReference type="Proteomes" id="UP001302126">
    <property type="component" value="Unassembled WGS sequence"/>
</dbReference>